<dbReference type="SUPFAM" id="SSF82649">
    <property type="entry name" value="SufE/NifU"/>
    <property type="match status" value="1"/>
</dbReference>
<evidence type="ECO:0000313" key="3">
    <source>
        <dbReference type="Proteomes" id="UP000419017"/>
    </source>
</evidence>
<dbReference type="GO" id="GO:0051536">
    <property type="term" value="F:iron-sulfur cluster binding"/>
    <property type="evidence" value="ECO:0007669"/>
    <property type="project" value="InterPro"/>
</dbReference>
<protein>
    <submittedName>
        <fullName evidence="2">NifU family SUF system FeS assembly protein</fullName>
    </submittedName>
</protein>
<dbReference type="Pfam" id="PF01592">
    <property type="entry name" value="NifU_N"/>
    <property type="match status" value="1"/>
</dbReference>
<feature type="domain" description="NIF system FeS cluster assembly NifU N-terminal" evidence="1">
    <location>
        <begin position="8"/>
        <end position="129"/>
    </location>
</feature>
<dbReference type="GO" id="GO:0016226">
    <property type="term" value="P:iron-sulfur cluster assembly"/>
    <property type="evidence" value="ECO:0007669"/>
    <property type="project" value="InterPro"/>
</dbReference>
<dbReference type="AlphaFoldDB" id="A0A6I8M6T7"/>
<dbReference type="Gene3D" id="3.90.1010.10">
    <property type="match status" value="1"/>
</dbReference>
<dbReference type="CDD" id="cd06664">
    <property type="entry name" value="IscU_like"/>
    <property type="match status" value="1"/>
</dbReference>
<accession>A0A6I8M6T7</accession>
<evidence type="ECO:0000259" key="1">
    <source>
        <dbReference type="Pfam" id="PF01592"/>
    </source>
</evidence>
<dbReference type="PANTHER" id="PTHR10093">
    <property type="entry name" value="IRON-SULFUR CLUSTER ASSEMBLY ENZYME NIFU HOMOLOG"/>
    <property type="match status" value="1"/>
</dbReference>
<name>A0A6I8M6T7_9FUSO</name>
<keyword evidence="3" id="KW-1185">Reference proteome</keyword>
<dbReference type="NCBIfam" id="TIGR01994">
    <property type="entry name" value="SUF_scaf_2"/>
    <property type="match status" value="1"/>
</dbReference>
<sequence length="144" mass="16421">MNNIEKLYQKTIMDYNNRTDLKKELKNPTMTSRGHNPSCGDDIFIFLDIDEEKNIIKDASFIGSACAISSASTAMLIENIKGKSIDEVKKIFDDFFKMIKVEEYEGDEEILQDATILKFVANMPARVKCGTLAWHTISEMLKEK</sequence>
<dbReference type="Proteomes" id="UP000419017">
    <property type="component" value="Unassembled WGS sequence"/>
</dbReference>
<dbReference type="RefSeq" id="WP_231679252.1">
    <property type="nucleotide sequence ID" value="NZ_CABWIB010000001.1"/>
</dbReference>
<evidence type="ECO:0000313" key="2">
    <source>
        <dbReference type="EMBL" id="VWL85187.1"/>
    </source>
</evidence>
<dbReference type="GO" id="GO:0005506">
    <property type="term" value="F:iron ion binding"/>
    <property type="evidence" value="ECO:0007669"/>
    <property type="project" value="InterPro"/>
</dbReference>
<reference evidence="2 3" key="1">
    <citation type="submission" date="2019-10" db="EMBL/GenBank/DDBJ databases">
        <authorList>
            <person name="Blom J."/>
        </authorList>
    </citation>
    <scope>NUCLEOTIDE SEQUENCE [LARGE SCALE GENOMIC DNA]</scope>
    <source>
        <strain evidence="2 3">ES3154-GLU</strain>
    </source>
</reference>
<dbReference type="EMBL" id="CABWIB010000001">
    <property type="protein sequence ID" value="VWL85187.1"/>
    <property type="molecule type" value="Genomic_DNA"/>
</dbReference>
<dbReference type="InterPro" id="IPR002871">
    <property type="entry name" value="NIF_FeS_clus_asmbl_NifU_N"/>
</dbReference>
<proteinExistence type="predicted"/>
<gene>
    <name evidence="2" type="ORF">OMES3154_00470</name>
</gene>
<organism evidence="2 3">
    <name type="scientific">Oceanivirga miroungae</name>
    <dbReference type="NCBI Taxonomy" id="1130046"/>
    <lineage>
        <taxon>Bacteria</taxon>
        <taxon>Fusobacteriati</taxon>
        <taxon>Fusobacteriota</taxon>
        <taxon>Fusobacteriia</taxon>
        <taxon>Fusobacteriales</taxon>
        <taxon>Leptotrichiaceae</taxon>
        <taxon>Oceanivirga</taxon>
    </lineage>
</organism>